<dbReference type="Proteomes" id="UP000197596">
    <property type="component" value="Unassembled WGS sequence"/>
</dbReference>
<keyword evidence="5 9" id="KW-1133">Transmembrane helix</keyword>
<organism evidence="10 11">
    <name type="scientific">Herbaspirillum robiniae</name>
    <dbReference type="NCBI Taxonomy" id="2014887"/>
    <lineage>
        <taxon>Bacteria</taxon>
        <taxon>Pseudomonadati</taxon>
        <taxon>Pseudomonadota</taxon>
        <taxon>Betaproteobacteria</taxon>
        <taxon>Burkholderiales</taxon>
        <taxon>Oxalobacteraceae</taxon>
        <taxon>Herbaspirillum</taxon>
    </lineage>
</organism>
<evidence type="ECO:0000256" key="5">
    <source>
        <dbReference type="ARBA" id="ARBA00022989"/>
    </source>
</evidence>
<evidence type="ECO:0000313" key="10">
    <source>
        <dbReference type="EMBL" id="OWY30541.1"/>
    </source>
</evidence>
<evidence type="ECO:0000256" key="2">
    <source>
        <dbReference type="ARBA" id="ARBA00022448"/>
    </source>
</evidence>
<accession>A0A246WV17</accession>
<proteinExistence type="inferred from homology"/>
<keyword evidence="2" id="KW-0813">Transport</keyword>
<dbReference type="PANTHER" id="PTHR33281">
    <property type="entry name" value="UPF0187 PROTEIN YNEE"/>
    <property type="match status" value="1"/>
</dbReference>
<sequence>MIVRPQPNWFRMLFVWRGSVLPSIIPQMLMMTAFSTLAVFTGGKIFGDKLPLNTSTFTLLGVALAIFLAFRNNASYDRFWEGRKIWGALLIAARALVSQAEQYAGRRHGADGLDHKLLARRVVMLAYALKHQLRKTGPDSDLARLLPPDVGLRLRCAHYLPVQLMHELRAMLALAHRDGELSDAHLWTCDGQLNELNHCIGACERIASTPIPFPYGVLLHRTVYIYCLLLPFGLVDAIGYATPLISVFVSYTFLALEAIAGEIAEPFGEAANSLPLDAMCLEIERSVLEIVGEEIPEAAKCDKDYRLS</sequence>
<comment type="subcellular location">
    <subcellularLocation>
        <location evidence="1">Cell membrane</location>
        <topology evidence="1">Multi-pass membrane protein</topology>
    </subcellularLocation>
</comment>
<name>A0A246WV17_9BURK</name>
<comment type="caution">
    <text evidence="10">The sequence shown here is derived from an EMBL/GenBank/DDBJ whole genome shotgun (WGS) entry which is preliminary data.</text>
</comment>
<dbReference type="Pfam" id="PF25539">
    <property type="entry name" value="Bestrophin_2"/>
    <property type="match status" value="1"/>
</dbReference>
<dbReference type="AlphaFoldDB" id="A0A246WV17"/>
<evidence type="ECO:0008006" key="12">
    <source>
        <dbReference type="Google" id="ProtNLM"/>
    </source>
</evidence>
<dbReference type="GO" id="GO:0005254">
    <property type="term" value="F:chloride channel activity"/>
    <property type="evidence" value="ECO:0007669"/>
    <property type="project" value="InterPro"/>
</dbReference>
<evidence type="ECO:0000313" key="11">
    <source>
        <dbReference type="Proteomes" id="UP000197596"/>
    </source>
</evidence>
<keyword evidence="3" id="KW-1003">Cell membrane</keyword>
<dbReference type="GO" id="GO:0005886">
    <property type="term" value="C:plasma membrane"/>
    <property type="evidence" value="ECO:0007669"/>
    <property type="project" value="UniProtKB-SubCell"/>
</dbReference>
<evidence type="ECO:0000256" key="1">
    <source>
        <dbReference type="ARBA" id="ARBA00004651"/>
    </source>
</evidence>
<reference evidence="10 11" key="1">
    <citation type="submission" date="2017-06" db="EMBL/GenBank/DDBJ databases">
        <title>Herbaspirillum phytohormonus sp. nov., isolated from the root nodule of Robinia pseudoacacia in lead-zinc mine.</title>
        <authorList>
            <person name="Fan M."/>
            <person name="Lin Y."/>
        </authorList>
    </citation>
    <scope>NUCLEOTIDE SEQUENCE [LARGE SCALE GENOMIC DNA]</scope>
    <source>
        <strain evidence="10 11">HZ10</strain>
    </source>
</reference>
<dbReference type="RefSeq" id="WP_088749688.1">
    <property type="nucleotide sequence ID" value="NZ_NJGU01000001.1"/>
</dbReference>
<comment type="similarity">
    <text evidence="8">Belongs to the anion channel-forming bestrophin (TC 1.A.46) family.</text>
</comment>
<evidence type="ECO:0000256" key="3">
    <source>
        <dbReference type="ARBA" id="ARBA00022475"/>
    </source>
</evidence>
<evidence type="ECO:0000256" key="6">
    <source>
        <dbReference type="ARBA" id="ARBA00023065"/>
    </source>
</evidence>
<feature type="transmembrane region" description="Helical" evidence="9">
    <location>
        <begin position="20"/>
        <end position="40"/>
    </location>
</feature>
<feature type="transmembrane region" description="Helical" evidence="9">
    <location>
        <begin position="52"/>
        <end position="70"/>
    </location>
</feature>
<dbReference type="EMBL" id="NJGU01000001">
    <property type="protein sequence ID" value="OWY30541.1"/>
    <property type="molecule type" value="Genomic_DNA"/>
</dbReference>
<gene>
    <name evidence="10" type="ORF">CEJ42_00165</name>
</gene>
<protein>
    <recommendedName>
        <fullName evidence="12">Bestrophin</fullName>
    </recommendedName>
</protein>
<evidence type="ECO:0000256" key="7">
    <source>
        <dbReference type="ARBA" id="ARBA00023136"/>
    </source>
</evidence>
<evidence type="ECO:0000256" key="8">
    <source>
        <dbReference type="ARBA" id="ARBA00034708"/>
    </source>
</evidence>
<dbReference type="InterPro" id="IPR044669">
    <property type="entry name" value="YneE/VCCN1/2-like"/>
</dbReference>
<dbReference type="PANTHER" id="PTHR33281:SF19">
    <property type="entry name" value="VOLTAGE-DEPENDENT ANION CHANNEL-FORMING PROTEIN YNEE"/>
    <property type="match status" value="1"/>
</dbReference>
<keyword evidence="6" id="KW-0406">Ion transport</keyword>
<evidence type="ECO:0000256" key="4">
    <source>
        <dbReference type="ARBA" id="ARBA00022692"/>
    </source>
</evidence>
<keyword evidence="4 9" id="KW-0812">Transmembrane</keyword>
<keyword evidence="7 9" id="KW-0472">Membrane</keyword>
<evidence type="ECO:0000256" key="9">
    <source>
        <dbReference type="SAM" id="Phobius"/>
    </source>
</evidence>